<dbReference type="Proteomes" id="UP000305539">
    <property type="component" value="Unassembled WGS sequence"/>
</dbReference>
<dbReference type="EMBL" id="SWJE01000006">
    <property type="protein sequence ID" value="TKC88665.1"/>
    <property type="molecule type" value="Genomic_DNA"/>
</dbReference>
<gene>
    <name evidence="2" type="ORF">FAZ69_12975</name>
</gene>
<name>A0A4U1I648_9BURK</name>
<accession>A0A4U1I648</accession>
<feature type="compositionally biased region" description="Basic residues" evidence="1">
    <location>
        <begin position="51"/>
        <end position="60"/>
    </location>
</feature>
<proteinExistence type="predicted"/>
<comment type="caution">
    <text evidence="2">The sequence shown here is derived from an EMBL/GenBank/DDBJ whole genome shotgun (WGS) entry which is preliminary data.</text>
</comment>
<protein>
    <submittedName>
        <fullName evidence="2">Uncharacterized protein</fullName>
    </submittedName>
</protein>
<evidence type="ECO:0000256" key="1">
    <source>
        <dbReference type="SAM" id="MobiDB-lite"/>
    </source>
</evidence>
<dbReference type="OrthoDB" id="9134529at2"/>
<feature type="compositionally biased region" description="Polar residues" evidence="1">
    <location>
        <begin position="68"/>
        <end position="77"/>
    </location>
</feature>
<sequence length="93" mass="9934">MDIIDLARASGMQVILDGRIGNEIYQSVCGPVSALERFAAALRGAQECARNHRAGRKPRRAGVVENSKAGSTATKPSQAEPARSDSLSIRTIR</sequence>
<evidence type="ECO:0000313" key="3">
    <source>
        <dbReference type="Proteomes" id="UP000305539"/>
    </source>
</evidence>
<feature type="region of interest" description="Disordered" evidence="1">
    <location>
        <begin position="50"/>
        <end position="93"/>
    </location>
</feature>
<evidence type="ECO:0000313" key="2">
    <source>
        <dbReference type="EMBL" id="TKC88665.1"/>
    </source>
</evidence>
<keyword evidence="3" id="KW-1185">Reference proteome</keyword>
<dbReference type="AlphaFoldDB" id="A0A4U1I648"/>
<reference evidence="2 3" key="1">
    <citation type="submission" date="2019-04" db="EMBL/GenBank/DDBJ databases">
        <title>Trinickia sp. 7GSK02, isolated from subtropical forest soil.</title>
        <authorList>
            <person name="Gao Z.-H."/>
            <person name="Qiu L.-H."/>
        </authorList>
    </citation>
    <scope>NUCLEOTIDE SEQUENCE [LARGE SCALE GENOMIC DNA]</scope>
    <source>
        <strain evidence="2 3">7GSK02</strain>
    </source>
</reference>
<dbReference type="RefSeq" id="WP_136895044.1">
    <property type="nucleotide sequence ID" value="NZ_SWJE01000006.1"/>
</dbReference>
<organism evidence="2 3">
    <name type="scientific">Trinickia terrae</name>
    <dbReference type="NCBI Taxonomy" id="2571161"/>
    <lineage>
        <taxon>Bacteria</taxon>
        <taxon>Pseudomonadati</taxon>
        <taxon>Pseudomonadota</taxon>
        <taxon>Betaproteobacteria</taxon>
        <taxon>Burkholderiales</taxon>
        <taxon>Burkholderiaceae</taxon>
        <taxon>Trinickia</taxon>
    </lineage>
</organism>